<comment type="caution">
    <text evidence="21">The sequence shown here is derived from an EMBL/GenBank/DDBJ whole genome shotgun (WGS) entry which is preliminary data.</text>
</comment>
<keyword evidence="8" id="KW-0862">Zinc</keyword>
<accession>A0A498I4S3</accession>
<dbReference type="FunFam" id="3.40.630.10:FF:000164">
    <property type="entry name" value="Os01g0740650 protein"/>
    <property type="match status" value="1"/>
</dbReference>
<dbReference type="InterPro" id="IPR007484">
    <property type="entry name" value="Peptidase_M28"/>
</dbReference>
<dbReference type="Gene3D" id="3.40.630.10">
    <property type="entry name" value="Zn peptidases"/>
    <property type="match status" value="1"/>
</dbReference>
<keyword evidence="16" id="KW-0175">Coiled coil</keyword>
<dbReference type="FunFam" id="1.20.930.40:FF:000001">
    <property type="entry name" value="N-acetylated-alpha-linked acidic dipeptidase 2"/>
    <property type="match status" value="1"/>
</dbReference>
<sequence>MGQLLPSSTTLFTSKPSPTCTFLSLLIIGILGFYTLHFPHPLLSSSNSHSALRFRQIFLSHATNATLSSYLRALTLHPHLAGTPPSVDTFNFVRAHFLGLGLDTRSAHYNALLSYPLHSSLSAHFGNGSRVDIPLTEPGLNNNRDGVVPPYHAYSPSGSAHAKLAFANHGTDEDYRALGELGVNVSGCVVIVRRGDDVSRGEVVRKAEKNGALAVLLYTEGAGGDGNGGFKKGFERGFVMNGVGDPLSPGWAGVDGAERLDLDDPEVLKRFPKIPSTPLSAEAAESLLGWLGGATVPAAWRESLPAAVRGVGPGPTVVNFTYKGEKKVVKIHNVFAVIRGSEEPDRYVLLGNHRDAWTYGAVDPNSGTAALLDIARRYSLLMRSGWNPRRTIILCSWDAEEFGMVGSTEWVEQNIANLGSKAVAYLNVDCAVQGPGFFVRSTPQLDNLILEVTKKVKDPDSVGATVYEKWMTANRRVDVQRLSAVDSDFAPFLQHAGIPSMDMYYGIDFSVYHTAYDAYEWMINFGDPFFQRHVAVAGMWGLLALHLADDLVLPFNFLSYADQLKHYKDVLSNLLDGGVSLHPLTTAIQEFAYAAKEAEDEAQKLRDQENTSELVILKTRALNDRLMFAERGFLDSDGIEGRQWFKHLVYGPPGEHGSKLSFFPGVGDAMLRAKRMSRTEGEAKVQHEIWRVARAIQRAEKSLRGDVF</sequence>
<dbReference type="EC" id="3.4.17.21" evidence="15"/>
<proteinExistence type="inferred from homology"/>
<keyword evidence="13" id="KW-0325">Glycoprotein</keyword>
<evidence type="ECO:0000256" key="17">
    <source>
        <dbReference type="SAM" id="Phobius"/>
    </source>
</evidence>
<dbReference type="EMBL" id="RDQH01000340">
    <property type="protein sequence ID" value="RXH76461.1"/>
    <property type="molecule type" value="Genomic_DNA"/>
</dbReference>
<dbReference type="InterPro" id="IPR003137">
    <property type="entry name" value="PA_domain"/>
</dbReference>
<comment type="cofactor">
    <cofactor evidence="1">
        <name>Zn(2+)</name>
        <dbReference type="ChEBI" id="CHEBI:29105"/>
    </cofactor>
</comment>
<keyword evidence="22" id="KW-1185">Reference proteome</keyword>
<evidence type="ECO:0000256" key="1">
    <source>
        <dbReference type="ARBA" id="ARBA00001947"/>
    </source>
</evidence>
<dbReference type="Pfam" id="PF04253">
    <property type="entry name" value="TFR_dimer"/>
    <property type="match status" value="1"/>
</dbReference>
<evidence type="ECO:0000256" key="16">
    <source>
        <dbReference type="SAM" id="Coils"/>
    </source>
</evidence>
<feature type="coiled-coil region" evidence="16">
    <location>
        <begin position="588"/>
        <end position="615"/>
    </location>
</feature>
<evidence type="ECO:0000313" key="21">
    <source>
        <dbReference type="EMBL" id="RXH76461.1"/>
    </source>
</evidence>
<dbReference type="STRING" id="3750.A0A498I4S3"/>
<feature type="domain" description="PA" evidence="18">
    <location>
        <begin position="166"/>
        <end position="226"/>
    </location>
</feature>
<dbReference type="InterPro" id="IPR007365">
    <property type="entry name" value="TFR-like_dimer_dom"/>
</dbReference>
<evidence type="ECO:0000256" key="5">
    <source>
        <dbReference type="ARBA" id="ARBA00022692"/>
    </source>
</evidence>
<evidence type="ECO:0000256" key="9">
    <source>
        <dbReference type="ARBA" id="ARBA00022968"/>
    </source>
</evidence>
<evidence type="ECO:0000259" key="18">
    <source>
        <dbReference type="Pfam" id="PF02225"/>
    </source>
</evidence>
<dbReference type="InterPro" id="IPR036757">
    <property type="entry name" value="TFR-like_dimer_dom_sf"/>
</dbReference>
<dbReference type="GO" id="GO:0005789">
    <property type="term" value="C:endoplasmic reticulum membrane"/>
    <property type="evidence" value="ECO:0007669"/>
    <property type="project" value="UniProtKB-SubCell"/>
</dbReference>
<dbReference type="PANTHER" id="PTHR10404:SF75">
    <property type="entry name" value="GLUTAMATE CARBOXYPEPTIDASE AMP1-RELATED"/>
    <property type="match status" value="1"/>
</dbReference>
<dbReference type="InterPro" id="IPR039373">
    <property type="entry name" value="Peptidase_M28B"/>
</dbReference>
<dbReference type="Pfam" id="PF02225">
    <property type="entry name" value="PA"/>
    <property type="match status" value="1"/>
</dbReference>
<protein>
    <recommendedName>
        <fullName evidence="15">glutamate carboxypeptidase II</fullName>
        <ecNumber evidence="15">3.4.17.21</ecNumber>
    </recommendedName>
</protein>
<dbReference type="CDD" id="cd08022">
    <property type="entry name" value="M28_PSMA_like"/>
    <property type="match status" value="1"/>
</dbReference>
<dbReference type="SUPFAM" id="SSF53187">
    <property type="entry name" value="Zn-dependent exopeptidases"/>
    <property type="match status" value="1"/>
</dbReference>
<dbReference type="SUPFAM" id="SSF47672">
    <property type="entry name" value="Transferrin receptor-like dimerisation domain"/>
    <property type="match status" value="1"/>
</dbReference>
<dbReference type="Gene3D" id="1.20.930.40">
    <property type="entry name" value="Transferrin receptor-like, dimerisation domain"/>
    <property type="match status" value="1"/>
</dbReference>
<evidence type="ECO:0000256" key="12">
    <source>
        <dbReference type="ARBA" id="ARBA00023136"/>
    </source>
</evidence>
<evidence type="ECO:0000256" key="10">
    <source>
        <dbReference type="ARBA" id="ARBA00022989"/>
    </source>
</evidence>
<reference evidence="21 22" key="1">
    <citation type="submission" date="2018-10" db="EMBL/GenBank/DDBJ databases">
        <title>A high-quality apple genome assembly.</title>
        <authorList>
            <person name="Hu J."/>
        </authorList>
    </citation>
    <scope>NUCLEOTIDE SEQUENCE [LARGE SCALE GENOMIC DNA]</scope>
    <source>
        <strain evidence="22">cv. HFTH1</strain>
        <tissue evidence="21">Young leaf</tissue>
    </source>
</reference>
<keyword evidence="6" id="KW-0479">Metal-binding</keyword>
<keyword evidence="9" id="KW-0735">Signal-anchor</keyword>
<dbReference type="SUPFAM" id="SSF52025">
    <property type="entry name" value="PA domain"/>
    <property type="match status" value="1"/>
</dbReference>
<dbReference type="InterPro" id="IPR046450">
    <property type="entry name" value="PA_dom_sf"/>
</dbReference>
<feature type="domain" description="Peptidase M28" evidence="20">
    <location>
        <begin position="333"/>
        <end position="520"/>
    </location>
</feature>
<keyword evidence="4" id="KW-0645">Protease</keyword>
<keyword evidence="5 17" id="KW-0812">Transmembrane</keyword>
<dbReference type="PANTHER" id="PTHR10404">
    <property type="entry name" value="N-ACETYLATED-ALPHA-LINKED ACIDIC DIPEPTIDASE"/>
    <property type="match status" value="1"/>
</dbReference>
<evidence type="ECO:0000313" key="22">
    <source>
        <dbReference type="Proteomes" id="UP000290289"/>
    </source>
</evidence>
<keyword evidence="12 17" id="KW-0472">Membrane</keyword>
<dbReference type="Pfam" id="PF04389">
    <property type="entry name" value="Peptidase_M28"/>
    <property type="match status" value="1"/>
</dbReference>
<evidence type="ECO:0000259" key="20">
    <source>
        <dbReference type="Pfam" id="PF04389"/>
    </source>
</evidence>
<evidence type="ECO:0000256" key="4">
    <source>
        <dbReference type="ARBA" id="ARBA00022670"/>
    </source>
</evidence>
<dbReference type="Gene3D" id="3.50.30.30">
    <property type="match status" value="1"/>
</dbReference>
<keyword evidence="10 17" id="KW-1133">Transmembrane helix</keyword>
<comment type="similarity">
    <text evidence="3">Belongs to the peptidase M28 family. M28B subfamily.</text>
</comment>
<keyword evidence="11" id="KW-0482">Metalloprotease</keyword>
<comment type="subcellular location">
    <subcellularLocation>
        <location evidence="2">Endoplasmic reticulum membrane</location>
        <topology evidence="2">Single-pass type II membrane protein</topology>
    </subcellularLocation>
</comment>
<dbReference type="GO" id="GO:0046872">
    <property type="term" value="F:metal ion binding"/>
    <property type="evidence" value="ECO:0007669"/>
    <property type="project" value="UniProtKB-KW"/>
</dbReference>
<evidence type="ECO:0000256" key="6">
    <source>
        <dbReference type="ARBA" id="ARBA00022723"/>
    </source>
</evidence>
<evidence type="ECO:0000256" key="15">
    <source>
        <dbReference type="ARBA" id="ARBA00066561"/>
    </source>
</evidence>
<evidence type="ECO:0000256" key="2">
    <source>
        <dbReference type="ARBA" id="ARBA00004648"/>
    </source>
</evidence>
<evidence type="ECO:0000256" key="13">
    <source>
        <dbReference type="ARBA" id="ARBA00023180"/>
    </source>
</evidence>
<feature type="transmembrane region" description="Helical" evidence="17">
    <location>
        <begin position="20"/>
        <end position="38"/>
    </location>
</feature>
<dbReference type="GO" id="GO:0004181">
    <property type="term" value="F:metallocarboxypeptidase activity"/>
    <property type="evidence" value="ECO:0007669"/>
    <property type="project" value="UniProtKB-EC"/>
</dbReference>
<evidence type="ECO:0000259" key="19">
    <source>
        <dbReference type="Pfam" id="PF04253"/>
    </source>
</evidence>
<feature type="domain" description="Transferrin receptor-like dimerisation" evidence="19">
    <location>
        <begin position="579"/>
        <end position="703"/>
    </location>
</feature>
<dbReference type="GO" id="GO:0006508">
    <property type="term" value="P:proteolysis"/>
    <property type="evidence" value="ECO:0007669"/>
    <property type="project" value="UniProtKB-KW"/>
</dbReference>
<evidence type="ECO:0000256" key="11">
    <source>
        <dbReference type="ARBA" id="ARBA00023049"/>
    </source>
</evidence>
<keyword evidence="7" id="KW-0378">Hydrolase</keyword>
<evidence type="ECO:0000256" key="7">
    <source>
        <dbReference type="ARBA" id="ARBA00022801"/>
    </source>
</evidence>
<comment type="catalytic activity">
    <reaction evidence="14">
        <text>Release of an unsubstituted, C-terminal glutamyl residue, typically from Ac-Asp-Glu or folylpoly-gamma-glutamates.</text>
        <dbReference type="EC" id="3.4.17.21"/>
    </reaction>
</comment>
<organism evidence="21 22">
    <name type="scientific">Malus domestica</name>
    <name type="common">Apple</name>
    <name type="synonym">Pyrus malus</name>
    <dbReference type="NCBI Taxonomy" id="3750"/>
    <lineage>
        <taxon>Eukaryota</taxon>
        <taxon>Viridiplantae</taxon>
        <taxon>Streptophyta</taxon>
        <taxon>Embryophyta</taxon>
        <taxon>Tracheophyta</taxon>
        <taxon>Spermatophyta</taxon>
        <taxon>Magnoliopsida</taxon>
        <taxon>eudicotyledons</taxon>
        <taxon>Gunneridae</taxon>
        <taxon>Pentapetalae</taxon>
        <taxon>rosids</taxon>
        <taxon>fabids</taxon>
        <taxon>Rosales</taxon>
        <taxon>Rosaceae</taxon>
        <taxon>Amygdaloideae</taxon>
        <taxon>Maleae</taxon>
        <taxon>Malus</taxon>
    </lineage>
</organism>
<dbReference type="SMR" id="A0A498I4S3"/>
<gene>
    <name evidence="21" type="ORF">DVH24_019349</name>
</gene>
<dbReference type="AlphaFoldDB" id="A0A498I4S3"/>
<name>A0A498I4S3_MALDO</name>
<evidence type="ECO:0000256" key="14">
    <source>
        <dbReference type="ARBA" id="ARBA00052003"/>
    </source>
</evidence>
<dbReference type="GO" id="GO:0010075">
    <property type="term" value="P:regulation of meristem growth"/>
    <property type="evidence" value="ECO:0007669"/>
    <property type="project" value="UniProtKB-ARBA"/>
</dbReference>
<evidence type="ECO:0000256" key="3">
    <source>
        <dbReference type="ARBA" id="ARBA00005634"/>
    </source>
</evidence>
<evidence type="ECO:0000256" key="8">
    <source>
        <dbReference type="ARBA" id="ARBA00022833"/>
    </source>
</evidence>
<dbReference type="Proteomes" id="UP000290289">
    <property type="component" value="Chromosome 14"/>
</dbReference>